<feature type="transmembrane region" description="Helical" evidence="1">
    <location>
        <begin position="44"/>
        <end position="59"/>
    </location>
</feature>
<dbReference type="Proteomes" id="UP000823749">
    <property type="component" value="Chromosome 8"/>
</dbReference>
<sequence>MEQKIKNRRIVTGKVSKAAKSKALHYAEMCCHAPLLARLNSDDQLLLLLLLLLLILSILY</sequence>
<comment type="caution">
    <text evidence="2">The sequence shown here is derived from an EMBL/GenBank/DDBJ whole genome shotgun (WGS) entry which is preliminary data.</text>
</comment>
<proteinExistence type="predicted"/>
<organism evidence="2 3">
    <name type="scientific">Rhododendron griersonianum</name>
    <dbReference type="NCBI Taxonomy" id="479676"/>
    <lineage>
        <taxon>Eukaryota</taxon>
        <taxon>Viridiplantae</taxon>
        <taxon>Streptophyta</taxon>
        <taxon>Embryophyta</taxon>
        <taxon>Tracheophyta</taxon>
        <taxon>Spermatophyta</taxon>
        <taxon>Magnoliopsida</taxon>
        <taxon>eudicotyledons</taxon>
        <taxon>Gunneridae</taxon>
        <taxon>Pentapetalae</taxon>
        <taxon>asterids</taxon>
        <taxon>Ericales</taxon>
        <taxon>Ericaceae</taxon>
        <taxon>Ericoideae</taxon>
        <taxon>Rhodoreae</taxon>
        <taxon>Rhododendron</taxon>
    </lineage>
</organism>
<name>A0AAV6J7X3_9ERIC</name>
<keyword evidence="1" id="KW-0472">Membrane</keyword>
<evidence type="ECO:0000313" key="3">
    <source>
        <dbReference type="Proteomes" id="UP000823749"/>
    </source>
</evidence>
<evidence type="ECO:0000256" key="1">
    <source>
        <dbReference type="SAM" id="Phobius"/>
    </source>
</evidence>
<protein>
    <submittedName>
        <fullName evidence="2">Uncharacterized protein</fullName>
    </submittedName>
</protein>
<accession>A0AAV6J7X3</accession>
<gene>
    <name evidence="2" type="ORF">RHGRI_023148</name>
</gene>
<keyword evidence="1" id="KW-0812">Transmembrane</keyword>
<keyword evidence="3" id="KW-1185">Reference proteome</keyword>
<keyword evidence="1" id="KW-1133">Transmembrane helix</keyword>
<dbReference type="EMBL" id="JACTNZ010000008">
    <property type="protein sequence ID" value="KAG5535265.1"/>
    <property type="molecule type" value="Genomic_DNA"/>
</dbReference>
<evidence type="ECO:0000313" key="2">
    <source>
        <dbReference type="EMBL" id="KAG5535265.1"/>
    </source>
</evidence>
<dbReference type="AlphaFoldDB" id="A0AAV6J7X3"/>
<reference evidence="2" key="1">
    <citation type="submission" date="2020-08" db="EMBL/GenBank/DDBJ databases">
        <title>Plant Genome Project.</title>
        <authorList>
            <person name="Zhang R.-G."/>
        </authorList>
    </citation>
    <scope>NUCLEOTIDE SEQUENCE</scope>
    <source>
        <strain evidence="2">WSP0</strain>
        <tissue evidence="2">Leaf</tissue>
    </source>
</reference>